<dbReference type="AlphaFoldDB" id="A0A644WUZ3"/>
<feature type="region of interest" description="Disordered" evidence="1">
    <location>
        <begin position="91"/>
        <end position="125"/>
    </location>
</feature>
<gene>
    <name evidence="2" type="ORF">SDC9_53895</name>
</gene>
<proteinExistence type="predicted"/>
<accession>A0A644WUZ3</accession>
<feature type="compositionally biased region" description="Low complexity" evidence="1">
    <location>
        <begin position="96"/>
        <end position="113"/>
    </location>
</feature>
<comment type="caution">
    <text evidence="2">The sequence shown here is derived from an EMBL/GenBank/DDBJ whole genome shotgun (WGS) entry which is preliminary data.</text>
</comment>
<evidence type="ECO:0000313" key="2">
    <source>
        <dbReference type="EMBL" id="MPM07589.1"/>
    </source>
</evidence>
<evidence type="ECO:0000256" key="1">
    <source>
        <dbReference type="SAM" id="MobiDB-lite"/>
    </source>
</evidence>
<organism evidence="2">
    <name type="scientific">bioreactor metagenome</name>
    <dbReference type="NCBI Taxonomy" id="1076179"/>
    <lineage>
        <taxon>unclassified sequences</taxon>
        <taxon>metagenomes</taxon>
        <taxon>ecological metagenomes</taxon>
    </lineage>
</organism>
<dbReference type="EMBL" id="VSSQ01001353">
    <property type="protein sequence ID" value="MPM07589.1"/>
    <property type="molecule type" value="Genomic_DNA"/>
</dbReference>
<reference evidence="2" key="1">
    <citation type="submission" date="2019-08" db="EMBL/GenBank/DDBJ databases">
        <authorList>
            <person name="Kucharzyk K."/>
            <person name="Murdoch R.W."/>
            <person name="Higgins S."/>
            <person name="Loffler F."/>
        </authorList>
    </citation>
    <scope>NUCLEOTIDE SEQUENCE</scope>
</reference>
<name>A0A644WUZ3_9ZZZZ</name>
<protein>
    <submittedName>
        <fullName evidence="2">Uncharacterized protein</fullName>
    </submittedName>
</protein>
<sequence length="514" mass="56778">MKNIAAVLILIGLFFALSIPGDAADVKELVREANTLFRSADKDFMSGKLENAWETVQKAKEKIGEAKTADPNNNQALSLEKRIDQLAGKIEKRRAGSSGSGSPSSKPSQPASGEKPKRLPATAGRYLMETDRALKKAEMLLGPDREKQDPARLSLRVREAVTPAEENMGKLLAEFPDFADHPDVTPKRARLEAAMKELETLEGSASASAAEADAAKAAREAESGKWLKILRPFVASKTNMEDAPFIDPEKEMISYAGFDIEVEELAKRHRIHGEAAAALLEYRKAGVTEPVELLTETEKEIERRLKAFSENLIGLGRQALYDADTQLAHGREFVAENLPMAERGEDFNILTRDVLVRIKNSIDQAAVFLPEDDQGLAASRTGLGELEEDAAVLREKRVEKIRMLPEKFSGPERDEIRAAALAAVGSDHPGAQVLRTSIVSPSWREDWRFEEGADSILRLTATRQVNVQAAVKKEDGVFLLTIGVYSRKNPDWTWGPMKGYGMFSDRMLEENVEK</sequence>